<proteinExistence type="predicted"/>
<protein>
    <submittedName>
        <fullName evidence="1">Uncharacterized protein</fullName>
    </submittedName>
</protein>
<gene>
    <name evidence="1" type="ORF">VSF3289_03275</name>
</gene>
<reference evidence="1 2" key="1">
    <citation type="submission" date="2016-08" db="EMBL/GenBank/DDBJ databases">
        <title>Genome sequencing of Vibrio scophthalmi strain FP3289, an isolated from Paralichthys olivaceus.</title>
        <authorList>
            <person name="Han H.-J."/>
        </authorList>
    </citation>
    <scope>NUCLEOTIDE SEQUENCE [LARGE SCALE GENOMIC DNA]</scope>
    <source>
        <strain evidence="1 2">FP3289</strain>
    </source>
</reference>
<evidence type="ECO:0000313" key="1">
    <source>
        <dbReference type="EMBL" id="ODS09712.1"/>
    </source>
</evidence>
<dbReference type="EMBL" id="MDCJ01000005">
    <property type="protein sequence ID" value="ODS09712.1"/>
    <property type="molecule type" value="Genomic_DNA"/>
</dbReference>
<dbReference type="Proteomes" id="UP000095131">
    <property type="component" value="Unassembled WGS sequence"/>
</dbReference>
<sequence>MQMNCSITHTLNQRATNEELEKLASLMEKNFFRPNQQPVIAAFISRNAIKNFLDGCE</sequence>
<evidence type="ECO:0000313" key="2">
    <source>
        <dbReference type="Proteomes" id="UP000095131"/>
    </source>
</evidence>
<name>A0A1E3WL53_9VIBR</name>
<organism evidence="1 2">
    <name type="scientific">Vibrio scophthalmi</name>
    <dbReference type="NCBI Taxonomy" id="45658"/>
    <lineage>
        <taxon>Bacteria</taxon>
        <taxon>Pseudomonadati</taxon>
        <taxon>Pseudomonadota</taxon>
        <taxon>Gammaproteobacteria</taxon>
        <taxon>Vibrionales</taxon>
        <taxon>Vibrionaceae</taxon>
        <taxon>Vibrio</taxon>
    </lineage>
</organism>
<dbReference type="AlphaFoldDB" id="A0A1E3WL53"/>
<accession>A0A1E3WL53</accession>
<dbReference type="RefSeq" id="WP_175422506.1">
    <property type="nucleotide sequence ID" value="NZ_MDCJ01000005.1"/>
</dbReference>
<comment type="caution">
    <text evidence="1">The sequence shown here is derived from an EMBL/GenBank/DDBJ whole genome shotgun (WGS) entry which is preliminary data.</text>
</comment>